<dbReference type="PANTHER" id="PTHR30157">
    <property type="entry name" value="FERRIC REDUCTASE, NADPH-DEPENDENT"/>
    <property type="match status" value="1"/>
</dbReference>
<organism evidence="2 3">
    <name type="scientific">Nakamurella flava</name>
    <dbReference type="NCBI Taxonomy" id="2576308"/>
    <lineage>
        <taxon>Bacteria</taxon>
        <taxon>Bacillati</taxon>
        <taxon>Actinomycetota</taxon>
        <taxon>Actinomycetes</taxon>
        <taxon>Nakamurellales</taxon>
        <taxon>Nakamurellaceae</taxon>
        <taxon>Nakamurella</taxon>
    </lineage>
</organism>
<gene>
    <name evidence="2" type="ORF">FDO65_19995</name>
</gene>
<dbReference type="PROSITE" id="PS51384">
    <property type="entry name" value="FAD_FR"/>
    <property type="match status" value="1"/>
</dbReference>
<dbReference type="InterPro" id="IPR039374">
    <property type="entry name" value="SIP_fam"/>
</dbReference>
<dbReference type="CDD" id="cd06193">
    <property type="entry name" value="siderophore_interacting"/>
    <property type="match status" value="1"/>
</dbReference>
<dbReference type="Gene3D" id="2.40.30.10">
    <property type="entry name" value="Translation factors"/>
    <property type="match status" value="1"/>
</dbReference>
<dbReference type="Pfam" id="PF08021">
    <property type="entry name" value="FAD_binding_9"/>
    <property type="match status" value="1"/>
</dbReference>
<dbReference type="InterPro" id="IPR017927">
    <property type="entry name" value="FAD-bd_FR_type"/>
</dbReference>
<dbReference type="PANTHER" id="PTHR30157:SF0">
    <property type="entry name" value="NADPH-DEPENDENT FERRIC-CHELATE REDUCTASE"/>
    <property type="match status" value="1"/>
</dbReference>
<dbReference type="AlphaFoldDB" id="A0A4U6QAX0"/>
<dbReference type="InterPro" id="IPR013113">
    <property type="entry name" value="SIP_FAD-bd"/>
</dbReference>
<sequence length="299" mass="32666">MSDSVALPPRIFRAEVVSVRRLTPVMTRVVLGGPGLADFRSTGVGDEYVRLFLPAAGQTEPVLPTATATGWDYPDGVEPGPMRTYTVRAVDPGAGTVTIDMVLHDGGVAAAWARTAKPGDLVGLNTPDALYAPPPDMAWQLIVADAAGLPAAARLLEQTPPGVRTRAVLEVPTAADRQQIPVHDDIDICWVYGGNGQRASCLEQVVRTAERPTGPGYIWVAGETRTMRGVRRHLRHELRLPCTAYKVVGYWQVDNEAWTARYQALPEATRQELMAMWDCDRDTEDIQDEWTARLESLGL</sequence>
<dbReference type="InterPro" id="IPR007037">
    <property type="entry name" value="SIP_rossman_dom"/>
</dbReference>
<proteinExistence type="predicted"/>
<dbReference type="RefSeq" id="WP_137451474.1">
    <property type="nucleotide sequence ID" value="NZ_SZZH01000006.1"/>
</dbReference>
<dbReference type="EMBL" id="SZZH01000006">
    <property type="protein sequence ID" value="TKV57088.1"/>
    <property type="molecule type" value="Genomic_DNA"/>
</dbReference>
<accession>A0A4U6QAX0</accession>
<keyword evidence="3" id="KW-1185">Reference proteome</keyword>
<evidence type="ECO:0000313" key="2">
    <source>
        <dbReference type="EMBL" id="TKV57088.1"/>
    </source>
</evidence>
<evidence type="ECO:0000259" key="1">
    <source>
        <dbReference type="PROSITE" id="PS51384"/>
    </source>
</evidence>
<feature type="domain" description="FAD-binding FR-type" evidence="1">
    <location>
        <begin position="9"/>
        <end position="134"/>
    </location>
</feature>
<dbReference type="InterPro" id="IPR039261">
    <property type="entry name" value="FNR_nucleotide-bd"/>
</dbReference>
<dbReference type="InterPro" id="IPR017938">
    <property type="entry name" value="Riboflavin_synthase-like_b-brl"/>
</dbReference>
<dbReference type="GO" id="GO:0016491">
    <property type="term" value="F:oxidoreductase activity"/>
    <property type="evidence" value="ECO:0007669"/>
    <property type="project" value="InterPro"/>
</dbReference>
<dbReference type="SUPFAM" id="SSF63380">
    <property type="entry name" value="Riboflavin synthase domain-like"/>
    <property type="match status" value="1"/>
</dbReference>
<protein>
    <submittedName>
        <fullName evidence="2">Siderophore-interacting protein</fullName>
    </submittedName>
</protein>
<dbReference type="Pfam" id="PF04954">
    <property type="entry name" value="SIP"/>
    <property type="match status" value="1"/>
</dbReference>
<dbReference type="Proteomes" id="UP000306985">
    <property type="component" value="Unassembled WGS sequence"/>
</dbReference>
<comment type="caution">
    <text evidence="2">The sequence shown here is derived from an EMBL/GenBank/DDBJ whole genome shotgun (WGS) entry which is preliminary data.</text>
</comment>
<dbReference type="OrthoDB" id="9814826at2"/>
<name>A0A4U6QAX0_9ACTN</name>
<reference evidence="2 3" key="1">
    <citation type="submission" date="2019-05" db="EMBL/GenBank/DDBJ databases">
        <title>Nakamurella sp. N5BH11, whole genome shotgun sequence.</title>
        <authorList>
            <person name="Tuo L."/>
        </authorList>
    </citation>
    <scope>NUCLEOTIDE SEQUENCE [LARGE SCALE GENOMIC DNA]</scope>
    <source>
        <strain evidence="2 3">N5BH11</strain>
    </source>
</reference>
<evidence type="ECO:0000313" key="3">
    <source>
        <dbReference type="Proteomes" id="UP000306985"/>
    </source>
</evidence>
<dbReference type="Gene3D" id="3.40.50.80">
    <property type="entry name" value="Nucleotide-binding domain of ferredoxin-NADP reductase (FNR) module"/>
    <property type="match status" value="1"/>
</dbReference>